<dbReference type="AlphaFoldDB" id="A0A7W7YQZ8"/>
<dbReference type="Gene3D" id="3.30.420.180">
    <property type="entry name" value="CobE/GbiG C-terminal domain"/>
    <property type="match status" value="1"/>
</dbReference>
<name>A0A7W7YQZ8_9HYPH</name>
<sequence>MHAEATPMDARRLLVVGLGCERGTPPAELVDLARSVVDRPEDVAFVATLDMRADEPAMHAVARHFAVPLVTFPAGRLEAETPRLANPSAVVFAHAGCHGVAEAAALAKAGAHARLVVEKTKSARATVAIAESFQGLAPLSLESDSPSSFIDSSRGGA</sequence>
<proteinExistence type="predicted"/>
<dbReference type="InterPro" id="IPR052553">
    <property type="entry name" value="CbiG_hydrolase"/>
</dbReference>
<comment type="caution">
    <text evidence="2">The sequence shown here is derived from an EMBL/GenBank/DDBJ whole genome shotgun (WGS) entry which is preliminary data.</text>
</comment>
<dbReference type="InterPro" id="IPR036518">
    <property type="entry name" value="CobE/GbiG_C_sf"/>
</dbReference>
<reference evidence="2 3" key="1">
    <citation type="submission" date="2020-08" db="EMBL/GenBank/DDBJ databases">
        <title>Genomic Encyclopedia of Type Strains, Phase IV (KMG-IV): sequencing the most valuable type-strain genomes for metagenomic binning, comparative biology and taxonomic classification.</title>
        <authorList>
            <person name="Goeker M."/>
        </authorList>
    </citation>
    <scope>NUCLEOTIDE SEQUENCE [LARGE SCALE GENOMIC DNA]</scope>
    <source>
        <strain evidence="2 3">DSM 21319</strain>
    </source>
</reference>
<dbReference type="Proteomes" id="UP000535406">
    <property type="component" value="Unassembled WGS sequence"/>
</dbReference>
<dbReference type="RefSeq" id="WP_246434088.1">
    <property type="nucleotide sequence ID" value="NZ_JACHIK010000001.1"/>
</dbReference>
<evidence type="ECO:0000259" key="1">
    <source>
        <dbReference type="Pfam" id="PF01890"/>
    </source>
</evidence>
<dbReference type="EC" id="3.7.1.12" evidence="2"/>
<keyword evidence="3" id="KW-1185">Reference proteome</keyword>
<protein>
    <submittedName>
        <fullName evidence="2">Cobalt-precorrin 5A hydrolase/precorrin-3B C17-methyltransferase</fullName>
        <ecNumber evidence="2">2.1.1.131</ecNumber>
        <ecNumber evidence="2">3.7.1.12</ecNumber>
    </submittedName>
</protein>
<keyword evidence="2" id="KW-0489">Methyltransferase</keyword>
<feature type="domain" description="CobE/GbiG C-terminal" evidence="1">
    <location>
        <begin position="14"/>
        <end position="130"/>
    </location>
</feature>
<dbReference type="EC" id="2.1.1.131" evidence="2"/>
<dbReference type="PANTHER" id="PTHR37477:SF1">
    <property type="entry name" value="COBALT-PRECORRIN-5A HYDROLASE"/>
    <property type="match status" value="1"/>
</dbReference>
<keyword evidence="2" id="KW-0808">Transferase</keyword>
<dbReference type="EMBL" id="JACHIK010000001">
    <property type="protein sequence ID" value="MBB5040748.1"/>
    <property type="molecule type" value="Genomic_DNA"/>
</dbReference>
<evidence type="ECO:0000313" key="2">
    <source>
        <dbReference type="EMBL" id="MBB5040748.1"/>
    </source>
</evidence>
<accession>A0A7W7YQZ8</accession>
<dbReference type="SUPFAM" id="SSF159664">
    <property type="entry name" value="CobE/GbiG C-terminal domain-like"/>
    <property type="match status" value="1"/>
</dbReference>
<dbReference type="GO" id="GO:0009236">
    <property type="term" value="P:cobalamin biosynthetic process"/>
    <property type="evidence" value="ECO:0007669"/>
    <property type="project" value="InterPro"/>
</dbReference>
<keyword evidence="2" id="KW-0378">Hydrolase</keyword>
<dbReference type="GO" id="GO:0032259">
    <property type="term" value="P:methylation"/>
    <property type="evidence" value="ECO:0007669"/>
    <property type="project" value="UniProtKB-KW"/>
</dbReference>
<dbReference type="GO" id="GO:0043779">
    <property type="term" value="F:cobalt-precorrin-5A acetaldehyde-lyase activity"/>
    <property type="evidence" value="ECO:0007669"/>
    <property type="project" value="UniProtKB-EC"/>
</dbReference>
<dbReference type="PANTHER" id="PTHR37477">
    <property type="entry name" value="COBALT-PRECORRIN-5A HYDROLASE"/>
    <property type="match status" value="1"/>
</dbReference>
<dbReference type="GO" id="GO:0030789">
    <property type="term" value="F:precorrin-3B C17-methyltransferase activity"/>
    <property type="evidence" value="ECO:0007669"/>
    <property type="project" value="UniProtKB-EC"/>
</dbReference>
<gene>
    <name evidence="2" type="ORF">HNQ66_000126</name>
</gene>
<evidence type="ECO:0000313" key="3">
    <source>
        <dbReference type="Proteomes" id="UP000535406"/>
    </source>
</evidence>
<dbReference type="InterPro" id="IPR002750">
    <property type="entry name" value="CobE/GbiG_C"/>
</dbReference>
<dbReference type="Pfam" id="PF01890">
    <property type="entry name" value="CbiG_C"/>
    <property type="match status" value="1"/>
</dbReference>
<organism evidence="2 3">
    <name type="scientific">Shinella fusca</name>
    <dbReference type="NCBI Taxonomy" id="544480"/>
    <lineage>
        <taxon>Bacteria</taxon>
        <taxon>Pseudomonadati</taxon>
        <taxon>Pseudomonadota</taxon>
        <taxon>Alphaproteobacteria</taxon>
        <taxon>Hyphomicrobiales</taxon>
        <taxon>Rhizobiaceae</taxon>
        <taxon>Shinella</taxon>
    </lineage>
</organism>